<keyword evidence="7" id="KW-0998">Cell outer membrane</keyword>
<dbReference type="AlphaFoldDB" id="A0AA50QCG3"/>
<evidence type="ECO:0000256" key="6">
    <source>
        <dbReference type="ARBA" id="ARBA00023136"/>
    </source>
</evidence>
<comment type="similarity">
    <text evidence="2">Belongs to the outer membrane factor (OMF) (TC 1.B.17) family.</text>
</comment>
<dbReference type="NCBIfam" id="TIGR01844">
    <property type="entry name" value="type_I_sec_TolC"/>
    <property type="match status" value="1"/>
</dbReference>
<protein>
    <submittedName>
        <fullName evidence="8">TolC family outer membrane protein</fullName>
    </submittedName>
</protein>
<dbReference type="GO" id="GO:1990281">
    <property type="term" value="C:efflux pump complex"/>
    <property type="evidence" value="ECO:0007669"/>
    <property type="project" value="TreeGrafter"/>
</dbReference>
<dbReference type="EMBL" id="CP118224">
    <property type="protein sequence ID" value="WMC11227.1"/>
    <property type="molecule type" value="Genomic_DNA"/>
</dbReference>
<evidence type="ECO:0000256" key="7">
    <source>
        <dbReference type="ARBA" id="ARBA00023237"/>
    </source>
</evidence>
<dbReference type="GO" id="GO:0009279">
    <property type="term" value="C:cell outer membrane"/>
    <property type="evidence" value="ECO:0007669"/>
    <property type="project" value="UniProtKB-SubCell"/>
</dbReference>
<dbReference type="InterPro" id="IPR003423">
    <property type="entry name" value="OMP_efflux"/>
</dbReference>
<name>A0AA50QCG3_9GAMM</name>
<keyword evidence="6" id="KW-0472">Membrane</keyword>
<dbReference type="SUPFAM" id="SSF56954">
    <property type="entry name" value="Outer membrane efflux proteins (OEP)"/>
    <property type="match status" value="1"/>
</dbReference>
<dbReference type="RefSeq" id="WP_306762474.1">
    <property type="nucleotide sequence ID" value="NZ_CP118224.1"/>
</dbReference>
<dbReference type="Pfam" id="PF02321">
    <property type="entry name" value="OEP"/>
    <property type="match status" value="2"/>
</dbReference>
<evidence type="ECO:0000256" key="5">
    <source>
        <dbReference type="ARBA" id="ARBA00022692"/>
    </source>
</evidence>
<keyword evidence="9" id="KW-1185">Reference proteome</keyword>
<sequence length="458" mass="50688">MAGLSLLTSVAWAQQPAANAAEVVQKALATNPEVQASWRTFRAAEYDIDFAKGGYLPTVDATAGYGKQWRNYDDPREFSGAAGEISLVQMLYDGFKTSSDVKRFENAQLVRYFELLTQLEDTALSSLRAYQDVMRYRELVKLAEDNLASHLDVYEQIETSARAGVARRADLEQANGRVALAESNLLTEMANLHDVSARYLRIVGELPASELAPLELNDSKLPLSLQEAMKLAYQGNPAFHAALRNINAQDAAVDSQEAAFHPELNLNARYGAQDYVNGNVDERRTEGRIGVDLRYNLYRGGRDQASLNKAHEELNKARDLRAQACTDMRQTLQIAYNDVQKLDQQLPILNQHRISSNRVRAAYKGQFGISERTLLDVLDAENEYFQASRAYTNASYDRGIAIARTLNAMGQLLPALNVVSDELPTLGELGAEPISVDADSACPADEISTMAARYIPAR</sequence>
<dbReference type="Gene3D" id="1.20.1600.10">
    <property type="entry name" value="Outer membrane efflux proteins (OEP)"/>
    <property type="match status" value="1"/>
</dbReference>
<keyword evidence="3" id="KW-0813">Transport</keyword>
<dbReference type="InterPro" id="IPR010130">
    <property type="entry name" value="T1SS_OMP_TolC"/>
</dbReference>
<dbReference type="Proteomes" id="UP001223802">
    <property type="component" value="Chromosome"/>
</dbReference>
<evidence type="ECO:0000256" key="1">
    <source>
        <dbReference type="ARBA" id="ARBA00004442"/>
    </source>
</evidence>
<evidence type="ECO:0000313" key="9">
    <source>
        <dbReference type="Proteomes" id="UP001223802"/>
    </source>
</evidence>
<comment type="subcellular location">
    <subcellularLocation>
        <location evidence="1">Cell outer membrane</location>
    </subcellularLocation>
</comment>
<keyword evidence="5" id="KW-0812">Transmembrane</keyword>
<dbReference type="InterPro" id="IPR051906">
    <property type="entry name" value="TolC-like"/>
</dbReference>
<organism evidence="8 9">
    <name type="scientific">Oceanimonas pelagia</name>
    <dbReference type="NCBI Taxonomy" id="3028314"/>
    <lineage>
        <taxon>Bacteria</taxon>
        <taxon>Pseudomonadati</taxon>
        <taxon>Pseudomonadota</taxon>
        <taxon>Gammaproteobacteria</taxon>
        <taxon>Aeromonadales</taxon>
        <taxon>Aeromonadaceae</taxon>
        <taxon>Oceanimonas</taxon>
    </lineage>
</organism>
<keyword evidence="4" id="KW-1134">Transmembrane beta strand</keyword>
<dbReference type="PANTHER" id="PTHR30026">
    <property type="entry name" value="OUTER MEMBRANE PROTEIN TOLC"/>
    <property type="match status" value="1"/>
</dbReference>
<dbReference type="KEGG" id="ope:PU634_02360"/>
<dbReference type="GO" id="GO:0015288">
    <property type="term" value="F:porin activity"/>
    <property type="evidence" value="ECO:0007669"/>
    <property type="project" value="TreeGrafter"/>
</dbReference>
<gene>
    <name evidence="8" type="ORF">PU634_02360</name>
</gene>
<evidence type="ECO:0000256" key="2">
    <source>
        <dbReference type="ARBA" id="ARBA00007613"/>
    </source>
</evidence>
<dbReference type="GO" id="GO:0015562">
    <property type="term" value="F:efflux transmembrane transporter activity"/>
    <property type="evidence" value="ECO:0007669"/>
    <property type="project" value="InterPro"/>
</dbReference>
<evidence type="ECO:0000256" key="3">
    <source>
        <dbReference type="ARBA" id="ARBA00022448"/>
    </source>
</evidence>
<accession>A0AA50QCG3</accession>
<evidence type="ECO:0000256" key="4">
    <source>
        <dbReference type="ARBA" id="ARBA00022452"/>
    </source>
</evidence>
<evidence type="ECO:0000313" key="8">
    <source>
        <dbReference type="EMBL" id="WMC11227.1"/>
    </source>
</evidence>
<proteinExistence type="inferred from homology"/>
<reference evidence="8 9" key="1">
    <citation type="submission" date="2023-02" db="EMBL/GenBank/DDBJ databases">
        <title>Complete genome sequence of a novel bacterium Oceanimonas sp. NTOU-MSR1 isolated from marine coast sediment.</title>
        <authorList>
            <person name="Yang H.-T."/>
            <person name="Chen Y.-L."/>
            <person name="Ho Y.-N."/>
        </authorList>
    </citation>
    <scope>NUCLEOTIDE SEQUENCE [LARGE SCALE GENOMIC DNA]</scope>
    <source>
        <strain evidence="8 9">NTOU-MSR1</strain>
    </source>
</reference>
<dbReference type="PANTHER" id="PTHR30026:SF22">
    <property type="entry name" value="OUTER MEMBRANE EFFLUX PROTEIN"/>
    <property type="match status" value="1"/>
</dbReference>